<dbReference type="InterPro" id="IPR010255">
    <property type="entry name" value="Haem_peroxidase_sf"/>
</dbReference>
<dbReference type="PaxDb" id="4097-A0A1S4BLR9"/>
<evidence type="ECO:0000256" key="4">
    <source>
        <dbReference type="ARBA" id="ARBA00022559"/>
    </source>
</evidence>
<dbReference type="Pfam" id="PF00141">
    <property type="entry name" value="peroxidase"/>
    <property type="match status" value="1"/>
</dbReference>
<dbReference type="InterPro" id="IPR002016">
    <property type="entry name" value="Haem_peroxidase"/>
</dbReference>
<keyword evidence="6 9" id="KW-0479">Metal-binding</keyword>
<keyword evidence="4" id="KW-0575">Peroxidase</keyword>
<keyword evidence="10" id="KW-1015">Disulfide bond</keyword>
<protein>
    <recommendedName>
        <fullName evidence="3">peroxidase</fullName>
        <ecNumber evidence="3">1.11.1.7</ecNumber>
    </recommendedName>
</protein>
<dbReference type="KEGG" id="nta:107809682"/>
<dbReference type="GO" id="GO:0006979">
    <property type="term" value="P:response to oxidative stress"/>
    <property type="evidence" value="ECO:0007669"/>
    <property type="project" value="InterPro"/>
</dbReference>
<dbReference type="SUPFAM" id="SSF48113">
    <property type="entry name" value="Heme-dependent peroxidases"/>
    <property type="match status" value="1"/>
</dbReference>
<keyword evidence="7" id="KW-0560">Oxidoreductase</keyword>
<evidence type="ECO:0000256" key="3">
    <source>
        <dbReference type="ARBA" id="ARBA00012313"/>
    </source>
</evidence>
<dbReference type="EC" id="1.11.1.7" evidence="3"/>
<evidence type="ECO:0000256" key="11">
    <source>
        <dbReference type="RuleBase" id="RU004241"/>
    </source>
</evidence>
<dbReference type="InterPro" id="IPR000823">
    <property type="entry name" value="Peroxidase_pln"/>
</dbReference>
<dbReference type="GO" id="GO:0140825">
    <property type="term" value="F:lactoperoxidase activity"/>
    <property type="evidence" value="ECO:0007669"/>
    <property type="project" value="UniProtKB-EC"/>
</dbReference>
<dbReference type="PANTHER" id="PTHR31517:SF80">
    <property type="entry name" value="PEROXIDASE"/>
    <property type="match status" value="1"/>
</dbReference>
<dbReference type="GO" id="GO:0046872">
    <property type="term" value="F:metal ion binding"/>
    <property type="evidence" value="ECO:0007669"/>
    <property type="project" value="UniProtKB-KW"/>
</dbReference>
<dbReference type="STRING" id="4097.A0A1S4BLR9"/>
<reference evidence="13" key="1">
    <citation type="submission" date="2025-08" db="UniProtKB">
        <authorList>
            <consortium name="RefSeq"/>
        </authorList>
    </citation>
    <scope>IDENTIFICATION</scope>
</reference>
<feature type="binding site" evidence="9">
    <location>
        <position position="57"/>
    </location>
    <ligand>
        <name>Ca(2+)</name>
        <dbReference type="ChEBI" id="CHEBI:29108"/>
        <label>2</label>
    </ligand>
</feature>
<evidence type="ECO:0000259" key="12">
    <source>
        <dbReference type="PROSITE" id="PS50873"/>
    </source>
</evidence>
<evidence type="ECO:0000256" key="5">
    <source>
        <dbReference type="ARBA" id="ARBA00022617"/>
    </source>
</evidence>
<sequence>MREIVLPHTNTLVLTAHCIKLVHRLYREVDPQLNPQHVPHMLKKCPDPKAVQYVRNDRDTPMKRDNNYYRNMIGQQGIDVGGPTISCAQKDQALCIENGKEPRLLFKEPSLSGTKGKIRQQCSLANKLHYRNLVLILLVLITTPPLPPSSPFTFVYVRERTVKSVKTY</sequence>
<keyword evidence="5" id="KW-0349">Heme</keyword>
<feature type="domain" description="Plant heme peroxidase family profile" evidence="12">
    <location>
        <begin position="1"/>
        <end position="126"/>
    </location>
</feature>
<evidence type="ECO:0000313" key="13">
    <source>
        <dbReference type="RefSeq" id="XP_016489828.1"/>
    </source>
</evidence>
<evidence type="ECO:0000256" key="9">
    <source>
        <dbReference type="PIRSR" id="PIRSR600823-3"/>
    </source>
</evidence>
<dbReference type="Gene3D" id="1.10.420.10">
    <property type="entry name" value="Peroxidase, domain 2"/>
    <property type="match status" value="1"/>
</dbReference>
<dbReference type="PANTHER" id="PTHR31517">
    <property type="match status" value="1"/>
</dbReference>
<feature type="binding site" evidence="9">
    <location>
        <position position="60"/>
    </location>
    <ligand>
        <name>Ca(2+)</name>
        <dbReference type="ChEBI" id="CHEBI:29108"/>
        <label>2</label>
    </ligand>
</feature>
<dbReference type="GO" id="GO:0020037">
    <property type="term" value="F:heme binding"/>
    <property type="evidence" value="ECO:0007669"/>
    <property type="project" value="InterPro"/>
</dbReference>
<evidence type="ECO:0000256" key="7">
    <source>
        <dbReference type="ARBA" id="ARBA00023002"/>
    </source>
</evidence>
<dbReference type="AlphaFoldDB" id="A0A1S4BLR9"/>
<evidence type="ECO:0000256" key="6">
    <source>
        <dbReference type="ARBA" id="ARBA00022723"/>
    </source>
</evidence>
<evidence type="ECO:0000256" key="1">
    <source>
        <dbReference type="ARBA" id="ARBA00000189"/>
    </source>
</evidence>
<comment type="catalytic activity">
    <reaction evidence="1">
        <text>2 a phenolic donor + H2O2 = 2 a phenolic radical donor + 2 H2O</text>
        <dbReference type="Rhea" id="RHEA:56136"/>
        <dbReference type="ChEBI" id="CHEBI:15377"/>
        <dbReference type="ChEBI" id="CHEBI:16240"/>
        <dbReference type="ChEBI" id="CHEBI:139520"/>
        <dbReference type="ChEBI" id="CHEBI:139521"/>
        <dbReference type="EC" id="1.11.1.7"/>
    </reaction>
</comment>
<dbReference type="RefSeq" id="XP_016489828.1">
    <property type="nucleotide sequence ID" value="XM_016634342.1"/>
</dbReference>
<dbReference type="PROSITE" id="PS50873">
    <property type="entry name" value="PEROXIDASE_4"/>
    <property type="match status" value="1"/>
</dbReference>
<feature type="binding site" evidence="9">
    <location>
        <position position="65"/>
    </location>
    <ligand>
        <name>Ca(2+)</name>
        <dbReference type="ChEBI" id="CHEBI:29108"/>
        <label>2</label>
    </ligand>
</feature>
<comment type="similarity">
    <text evidence="11">Belongs to the peroxidase family.</text>
</comment>
<evidence type="ECO:0000256" key="2">
    <source>
        <dbReference type="ARBA" id="ARBA00001970"/>
    </source>
</evidence>
<feature type="disulfide bond" evidence="10">
    <location>
        <begin position="18"/>
        <end position="45"/>
    </location>
</feature>
<name>A0A1S4BLR9_TOBAC</name>
<keyword evidence="9" id="KW-0106">Calcium</keyword>
<evidence type="ECO:0000256" key="8">
    <source>
        <dbReference type="ARBA" id="ARBA00023004"/>
    </source>
</evidence>
<gene>
    <name evidence="13" type="primary">LOC107809682</name>
</gene>
<accession>A0A1S4BLR9</accession>
<dbReference type="SMR" id="A0A1S4BLR9"/>
<keyword evidence="8" id="KW-0408">Iron</keyword>
<evidence type="ECO:0000256" key="10">
    <source>
        <dbReference type="PIRSR" id="PIRSR600823-5"/>
    </source>
</evidence>
<organism evidence="13">
    <name type="scientific">Nicotiana tabacum</name>
    <name type="common">Common tobacco</name>
    <dbReference type="NCBI Taxonomy" id="4097"/>
    <lineage>
        <taxon>Eukaryota</taxon>
        <taxon>Viridiplantae</taxon>
        <taxon>Streptophyta</taxon>
        <taxon>Embryophyta</taxon>
        <taxon>Tracheophyta</taxon>
        <taxon>Spermatophyta</taxon>
        <taxon>Magnoliopsida</taxon>
        <taxon>eudicotyledons</taxon>
        <taxon>Gunneridae</taxon>
        <taxon>Pentapetalae</taxon>
        <taxon>asterids</taxon>
        <taxon>lamiids</taxon>
        <taxon>Solanales</taxon>
        <taxon>Solanaceae</taxon>
        <taxon>Nicotianoideae</taxon>
        <taxon>Nicotianeae</taxon>
        <taxon>Nicotiana</taxon>
    </lineage>
</organism>
<proteinExistence type="inferred from homology"/>
<comment type="cofactor">
    <cofactor evidence="9">
        <name>Ca(2+)</name>
        <dbReference type="ChEBI" id="CHEBI:29108"/>
    </cofactor>
    <text evidence="9">Binds 2 calcium ions per subunit.</text>
</comment>
<comment type="cofactor">
    <cofactor evidence="2">
        <name>heme b</name>
        <dbReference type="ChEBI" id="CHEBI:60344"/>
    </cofactor>
</comment>